<evidence type="ECO:0000256" key="9">
    <source>
        <dbReference type="NCBIfam" id="TIGR01128"/>
    </source>
</evidence>
<dbReference type="SUPFAM" id="SSF52540">
    <property type="entry name" value="P-loop containing nucleoside triphosphate hydrolases"/>
    <property type="match status" value="1"/>
</dbReference>
<evidence type="ECO:0000256" key="1">
    <source>
        <dbReference type="ARBA" id="ARBA00012417"/>
    </source>
</evidence>
<evidence type="ECO:0000259" key="10">
    <source>
        <dbReference type="Pfam" id="PF06144"/>
    </source>
</evidence>
<keyword evidence="5" id="KW-0235">DNA replication</keyword>
<evidence type="ECO:0000256" key="6">
    <source>
        <dbReference type="ARBA" id="ARBA00022932"/>
    </source>
</evidence>
<reference evidence="13" key="1">
    <citation type="journal article" date="2019" name="Int. J. Syst. Evol. Microbiol.">
        <title>The Global Catalogue of Microorganisms (GCM) 10K type strain sequencing project: providing services to taxonomists for standard genome sequencing and annotation.</title>
        <authorList>
            <consortium name="The Broad Institute Genomics Platform"/>
            <consortium name="The Broad Institute Genome Sequencing Center for Infectious Disease"/>
            <person name="Wu L."/>
            <person name="Ma J."/>
        </authorList>
    </citation>
    <scope>NUCLEOTIDE SEQUENCE [LARGE SCALE GENOMIC DNA]</scope>
    <source>
        <strain evidence="13">JCM 6886</strain>
    </source>
</reference>
<gene>
    <name evidence="12" type="primary">holA</name>
    <name evidence="12" type="ORF">GCM10008964_02780</name>
</gene>
<evidence type="ECO:0000313" key="13">
    <source>
        <dbReference type="Proteomes" id="UP001501476"/>
    </source>
</evidence>
<dbReference type="Proteomes" id="UP001501476">
    <property type="component" value="Unassembled WGS sequence"/>
</dbReference>
<dbReference type="SUPFAM" id="SSF48019">
    <property type="entry name" value="post-AAA+ oligomerization domain-like"/>
    <property type="match status" value="1"/>
</dbReference>
<keyword evidence="13" id="KW-1185">Reference proteome</keyword>
<accession>A0ABP3CT49</accession>
<evidence type="ECO:0000256" key="5">
    <source>
        <dbReference type="ARBA" id="ARBA00022705"/>
    </source>
</evidence>
<dbReference type="EC" id="2.7.7.7" evidence="1 9"/>
<dbReference type="Gene3D" id="1.10.8.60">
    <property type="match status" value="1"/>
</dbReference>
<keyword evidence="3" id="KW-0808">Transferase</keyword>
<dbReference type="NCBIfam" id="TIGR01128">
    <property type="entry name" value="holA"/>
    <property type="match status" value="1"/>
</dbReference>
<dbReference type="InterPro" id="IPR005790">
    <property type="entry name" value="DNA_polIII_delta"/>
</dbReference>
<dbReference type="CDD" id="cd18138">
    <property type="entry name" value="HLD_clamp_pol_III_delta"/>
    <property type="match status" value="1"/>
</dbReference>
<proteinExistence type="inferred from homology"/>
<dbReference type="Pfam" id="PF06144">
    <property type="entry name" value="DNA_pol3_delta"/>
    <property type="match status" value="1"/>
</dbReference>
<evidence type="ECO:0000256" key="8">
    <source>
        <dbReference type="ARBA" id="ARBA00049244"/>
    </source>
</evidence>
<name>A0ABP3CT49_9GAMM</name>
<dbReference type="Gene3D" id="3.40.50.300">
    <property type="entry name" value="P-loop containing nucleotide triphosphate hydrolases"/>
    <property type="match status" value="1"/>
</dbReference>
<evidence type="ECO:0000313" key="12">
    <source>
        <dbReference type="EMBL" id="GAA0214668.1"/>
    </source>
</evidence>
<dbReference type="InterPro" id="IPR010372">
    <property type="entry name" value="DNA_pol3_delta_N"/>
</dbReference>
<dbReference type="InterPro" id="IPR027417">
    <property type="entry name" value="P-loop_NTPase"/>
</dbReference>
<dbReference type="RefSeq" id="WP_289284028.1">
    <property type="nucleotide sequence ID" value="NZ_BAAADG010000001.1"/>
</dbReference>
<sequence>MRIRLEQLNTHLSASLNPVYLLFGEEALLIEEAADTIRQQIRQAGANEREVWNIEGRFDWSQIKWQEQSLSLFASQRLIEIRLPSGSPGKEGGEALRKFASNPPQDTTLLIISGKIDARSQKAKWFTELDKLGVTIPVWPVALAQLPQWVSQRMQAKGLKSDPKIATLIAERVEGNLFAAAQEIEKLSLLSLDGQIDEALVLASVADNAKFEAFGLMDAVFAGQHARIPRILSRLRAEGIDILAVFSAVSWSLQRVVDMSAQWASGESLERVFASQKPPVWDKNKAVMRQAIERYSHTRWQSFLQQMSDIDQAAKGMTKHCPWRLLETLCLGASGIDIPTKILERSA</sequence>
<dbReference type="PANTHER" id="PTHR34388">
    <property type="entry name" value="DNA POLYMERASE III SUBUNIT DELTA"/>
    <property type="match status" value="1"/>
</dbReference>
<dbReference type="InterPro" id="IPR032780">
    <property type="entry name" value="DNA_pol3_delt_C"/>
</dbReference>
<keyword evidence="6" id="KW-0239">DNA-directed DNA polymerase</keyword>
<comment type="catalytic activity">
    <reaction evidence="8">
        <text>DNA(n) + a 2'-deoxyribonucleoside 5'-triphosphate = DNA(n+1) + diphosphate</text>
        <dbReference type="Rhea" id="RHEA:22508"/>
        <dbReference type="Rhea" id="RHEA-COMP:17339"/>
        <dbReference type="Rhea" id="RHEA-COMP:17340"/>
        <dbReference type="ChEBI" id="CHEBI:33019"/>
        <dbReference type="ChEBI" id="CHEBI:61560"/>
        <dbReference type="ChEBI" id="CHEBI:173112"/>
        <dbReference type="EC" id="2.7.7.7"/>
    </reaction>
</comment>
<keyword evidence="4" id="KW-0548">Nucleotidyltransferase</keyword>
<dbReference type="EMBL" id="BAAADG010000001">
    <property type="protein sequence ID" value="GAA0214668.1"/>
    <property type="molecule type" value="Genomic_DNA"/>
</dbReference>
<evidence type="ECO:0000256" key="3">
    <source>
        <dbReference type="ARBA" id="ARBA00022679"/>
    </source>
</evidence>
<evidence type="ECO:0000259" key="11">
    <source>
        <dbReference type="Pfam" id="PF14840"/>
    </source>
</evidence>
<dbReference type="Pfam" id="PF14840">
    <property type="entry name" value="DNA_pol3_delt_C"/>
    <property type="match status" value="1"/>
</dbReference>
<evidence type="ECO:0000256" key="2">
    <source>
        <dbReference type="ARBA" id="ARBA00017703"/>
    </source>
</evidence>
<feature type="domain" description="DNA polymerase III subunit delta C-terminal" evidence="11">
    <location>
        <begin position="214"/>
        <end position="331"/>
    </location>
</feature>
<feature type="domain" description="DNA polymerase III delta N-terminal" evidence="10">
    <location>
        <begin position="20"/>
        <end position="133"/>
    </location>
</feature>
<comment type="caution">
    <text evidence="12">The sequence shown here is derived from an EMBL/GenBank/DDBJ whole genome shotgun (WGS) entry which is preliminary data.</text>
</comment>
<evidence type="ECO:0000256" key="7">
    <source>
        <dbReference type="ARBA" id="ARBA00034754"/>
    </source>
</evidence>
<protein>
    <recommendedName>
        <fullName evidence="2 9">DNA polymerase III subunit delta</fullName>
        <ecNumber evidence="1 9">2.7.7.7</ecNumber>
    </recommendedName>
</protein>
<evidence type="ECO:0000256" key="4">
    <source>
        <dbReference type="ARBA" id="ARBA00022695"/>
    </source>
</evidence>
<dbReference type="Gene3D" id="1.20.272.10">
    <property type="match status" value="1"/>
</dbReference>
<comment type="similarity">
    <text evidence="7">Belongs to the DNA polymerase HolA subunit family.</text>
</comment>
<dbReference type="PANTHER" id="PTHR34388:SF1">
    <property type="entry name" value="DNA POLYMERASE III SUBUNIT DELTA"/>
    <property type="match status" value="1"/>
</dbReference>
<dbReference type="InterPro" id="IPR008921">
    <property type="entry name" value="DNA_pol3_clamp-load_cplx_C"/>
</dbReference>
<organism evidence="12 13">
    <name type="scientific">Methylophaga marina</name>
    <dbReference type="NCBI Taxonomy" id="45495"/>
    <lineage>
        <taxon>Bacteria</taxon>
        <taxon>Pseudomonadati</taxon>
        <taxon>Pseudomonadota</taxon>
        <taxon>Gammaproteobacteria</taxon>
        <taxon>Thiotrichales</taxon>
        <taxon>Piscirickettsiaceae</taxon>
        <taxon>Methylophaga</taxon>
    </lineage>
</organism>